<feature type="compositionally biased region" description="Acidic residues" evidence="1">
    <location>
        <begin position="219"/>
        <end position="232"/>
    </location>
</feature>
<dbReference type="AlphaFoldDB" id="A0A2D3VF49"/>
<dbReference type="RefSeq" id="XP_023626163.1">
    <property type="nucleotide sequence ID" value="XM_023770395.1"/>
</dbReference>
<dbReference type="Gene3D" id="3.40.50.1580">
    <property type="entry name" value="Nucleoside phosphorylase domain"/>
    <property type="match status" value="1"/>
</dbReference>
<reference evidence="2 3" key="1">
    <citation type="submission" date="2016-03" db="EMBL/GenBank/DDBJ databases">
        <authorList>
            <person name="Ploux O."/>
        </authorList>
    </citation>
    <scope>NUCLEOTIDE SEQUENCE [LARGE SCALE GENOMIC DNA]</scope>
    <source>
        <strain evidence="2 3">URUG2</strain>
    </source>
</reference>
<evidence type="ECO:0000313" key="3">
    <source>
        <dbReference type="Proteomes" id="UP000225277"/>
    </source>
</evidence>
<dbReference type="OrthoDB" id="3649992at2759"/>
<name>A0A2D3VF49_9PEZI</name>
<dbReference type="PANTHER" id="PTHR46082">
    <property type="entry name" value="ATP/GTP-BINDING PROTEIN-RELATED"/>
    <property type="match status" value="1"/>
</dbReference>
<accession>A0A2D3VF49</accession>
<evidence type="ECO:0000256" key="1">
    <source>
        <dbReference type="SAM" id="MobiDB-lite"/>
    </source>
</evidence>
<dbReference type="GO" id="GO:0003824">
    <property type="term" value="F:catalytic activity"/>
    <property type="evidence" value="ECO:0007669"/>
    <property type="project" value="InterPro"/>
</dbReference>
<gene>
    <name evidence="2" type="ORF">RCC_05119</name>
</gene>
<organism evidence="2 3">
    <name type="scientific">Ramularia collo-cygni</name>
    <dbReference type="NCBI Taxonomy" id="112498"/>
    <lineage>
        <taxon>Eukaryota</taxon>
        <taxon>Fungi</taxon>
        <taxon>Dikarya</taxon>
        <taxon>Ascomycota</taxon>
        <taxon>Pezizomycotina</taxon>
        <taxon>Dothideomycetes</taxon>
        <taxon>Dothideomycetidae</taxon>
        <taxon>Mycosphaerellales</taxon>
        <taxon>Mycosphaerellaceae</taxon>
        <taxon>Ramularia</taxon>
    </lineage>
</organism>
<evidence type="ECO:0008006" key="4">
    <source>
        <dbReference type="Google" id="ProtNLM"/>
    </source>
</evidence>
<dbReference type="GO" id="GO:0009116">
    <property type="term" value="P:nucleoside metabolic process"/>
    <property type="evidence" value="ECO:0007669"/>
    <property type="project" value="InterPro"/>
</dbReference>
<dbReference type="GeneID" id="35600287"/>
<evidence type="ECO:0000313" key="2">
    <source>
        <dbReference type="EMBL" id="CZT19273.1"/>
    </source>
</evidence>
<feature type="region of interest" description="Disordered" evidence="1">
    <location>
        <begin position="208"/>
        <end position="237"/>
    </location>
</feature>
<dbReference type="Proteomes" id="UP000225277">
    <property type="component" value="Unassembled WGS sequence"/>
</dbReference>
<proteinExistence type="predicted"/>
<dbReference type="InterPro" id="IPR035994">
    <property type="entry name" value="Nucleoside_phosphorylase_sf"/>
</dbReference>
<dbReference type="PANTHER" id="PTHR46082:SF11">
    <property type="entry name" value="AAA+ ATPASE DOMAIN-CONTAINING PROTEIN-RELATED"/>
    <property type="match status" value="1"/>
</dbReference>
<dbReference type="InterPro" id="IPR053137">
    <property type="entry name" value="NLR-like"/>
</dbReference>
<sequence>MPERGTLGSDEAYTIAWIVHHPHELTAANAMLDERHNEPQGFHARKHINDQVSYSWGRIGHHCIVIASLADHNIEPSKVAVIVRSLQASLSHIRIGFLVGTASGLPGEKVSRSGEAVAKRDVRLGDIVVGSPGPDADTTLRSNVVQFDCGDSDNDSISLDQRVDLPGPPLALKSALMTLQSEHELDGSKISEIIEMTLQRYPNLKKSYSNPGIEKEWDERDSDSESDSEDEPSCTPDRLFKASYDHVGGSNCSDCDADGEIKRKKRKAAGPKIHFGPTVSLSCLIKTTGFRERLVARLLEEQDLDALCMETEAYGLSKAFPCLLIRGICDYGDAHRYDSWRKYAALSAAAFTKELLGFVSVVDVERMPGIGELPRY</sequence>
<dbReference type="STRING" id="112498.A0A2D3VF49"/>
<dbReference type="EMBL" id="FJUY01000007">
    <property type="protein sequence ID" value="CZT19273.1"/>
    <property type="molecule type" value="Genomic_DNA"/>
</dbReference>
<protein>
    <recommendedName>
        <fullName evidence="4">Nucleoside phosphorylase domain-containing protein</fullName>
    </recommendedName>
</protein>
<keyword evidence="3" id="KW-1185">Reference proteome</keyword>
<dbReference type="SUPFAM" id="SSF53167">
    <property type="entry name" value="Purine and uridine phosphorylases"/>
    <property type="match status" value="1"/>
</dbReference>